<keyword evidence="2" id="KW-0812">Transmembrane</keyword>
<evidence type="ECO:0000256" key="1">
    <source>
        <dbReference type="SAM" id="MobiDB-lite"/>
    </source>
</evidence>
<evidence type="ECO:0000313" key="4">
    <source>
        <dbReference type="Proteomes" id="UP000824219"/>
    </source>
</evidence>
<comment type="caution">
    <text evidence="3">The sequence shown here is derived from an EMBL/GenBank/DDBJ whole genome shotgun (WGS) entry which is preliminary data.</text>
</comment>
<accession>A0A9D3SVN7</accession>
<evidence type="ECO:0000313" key="3">
    <source>
        <dbReference type="EMBL" id="KAG7333484.1"/>
    </source>
</evidence>
<reference evidence="3 4" key="1">
    <citation type="submission" date="2021-06" db="EMBL/GenBank/DDBJ databases">
        <title>Chromosome-level genome assembly of the red-tail catfish (Hemibagrus wyckioides).</title>
        <authorList>
            <person name="Shao F."/>
        </authorList>
    </citation>
    <scope>NUCLEOTIDE SEQUENCE [LARGE SCALE GENOMIC DNA]</scope>
    <source>
        <strain evidence="3">EC202008001</strain>
        <tissue evidence="3">Blood</tissue>
    </source>
</reference>
<proteinExistence type="predicted"/>
<keyword evidence="2" id="KW-0472">Membrane</keyword>
<dbReference type="EMBL" id="JAHKSW010000004">
    <property type="protein sequence ID" value="KAG7333484.1"/>
    <property type="molecule type" value="Genomic_DNA"/>
</dbReference>
<feature type="transmembrane region" description="Helical" evidence="2">
    <location>
        <begin position="12"/>
        <end position="34"/>
    </location>
</feature>
<sequence length="91" mass="10003">MSVGGKRRGTRICLVLLVVVMVVILLMEILQLLFPAPPGTIQLFSMSKLQDHIMPDFYTESFGFDSSEGGGRDECTSKQHAKENSRGLGLC</sequence>
<feature type="region of interest" description="Disordered" evidence="1">
    <location>
        <begin position="65"/>
        <end position="91"/>
    </location>
</feature>
<protein>
    <submittedName>
        <fullName evidence="3">Uncharacterized protein</fullName>
    </submittedName>
</protein>
<feature type="compositionally biased region" description="Basic and acidic residues" evidence="1">
    <location>
        <begin position="70"/>
        <end position="85"/>
    </location>
</feature>
<dbReference type="Proteomes" id="UP000824219">
    <property type="component" value="Linkage Group LG04"/>
</dbReference>
<organism evidence="3 4">
    <name type="scientific">Hemibagrus wyckioides</name>
    <dbReference type="NCBI Taxonomy" id="337641"/>
    <lineage>
        <taxon>Eukaryota</taxon>
        <taxon>Metazoa</taxon>
        <taxon>Chordata</taxon>
        <taxon>Craniata</taxon>
        <taxon>Vertebrata</taxon>
        <taxon>Euteleostomi</taxon>
        <taxon>Actinopterygii</taxon>
        <taxon>Neopterygii</taxon>
        <taxon>Teleostei</taxon>
        <taxon>Ostariophysi</taxon>
        <taxon>Siluriformes</taxon>
        <taxon>Bagridae</taxon>
        <taxon>Hemibagrus</taxon>
    </lineage>
</organism>
<keyword evidence="2" id="KW-1133">Transmembrane helix</keyword>
<name>A0A9D3SVN7_9TELE</name>
<keyword evidence="4" id="KW-1185">Reference proteome</keyword>
<evidence type="ECO:0000256" key="2">
    <source>
        <dbReference type="SAM" id="Phobius"/>
    </source>
</evidence>
<gene>
    <name evidence="3" type="ORF">KOW79_003619</name>
</gene>
<dbReference type="AlphaFoldDB" id="A0A9D3SVN7"/>